<evidence type="ECO:0000313" key="2">
    <source>
        <dbReference type="Ensembl" id="ENSCRFP00000001147.1"/>
    </source>
</evidence>
<dbReference type="Ensembl" id="ENSCRFT00000001200.1">
    <property type="protein sequence ID" value="ENSCRFP00000001147.1"/>
    <property type="gene ID" value="ENSCRFG00000000961.1"/>
</dbReference>
<keyword evidence="3" id="KW-1185">Reference proteome</keyword>
<organism evidence="2 3">
    <name type="scientific">Cyanoderma ruficeps</name>
    <name type="common">rufous-capped babbler</name>
    <dbReference type="NCBI Taxonomy" id="181631"/>
    <lineage>
        <taxon>Eukaryota</taxon>
        <taxon>Metazoa</taxon>
        <taxon>Chordata</taxon>
        <taxon>Craniata</taxon>
        <taxon>Vertebrata</taxon>
        <taxon>Euteleostomi</taxon>
        <taxon>Archelosauria</taxon>
        <taxon>Archosauria</taxon>
        <taxon>Dinosauria</taxon>
        <taxon>Saurischia</taxon>
        <taxon>Theropoda</taxon>
        <taxon>Coelurosauria</taxon>
        <taxon>Aves</taxon>
        <taxon>Neognathae</taxon>
        <taxon>Neoaves</taxon>
        <taxon>Telluraves</taxon>
        <taxon>Australaves</taxon>
        <taxon>Passeriformes</taxon>
        <taxon>Sylvioidea</taxon>
        <taxon>Timaliidae</taxon>
        <taxon>Cyanoderma</taxon>
    </lineage>
</organism>
<name>A0A8C3QEW9_9PASS</name>
<evidence type="ECO:0000313" key="3">
    <source>
        <dbReference type="Proteomes" id="UP000694396"/>
    </source>
</evidence>
<protein>
    <submittedName>
        <fullName evidence="2">Uncharacterized protein</fullName>
    </submittedName>
</protein>
<reference evidence="2" key="1">
    <citation type="submission" date="2025-08" db="UniProtKB">
        <authorList>
            <consortium name="Ensembl"/>
        </authorList>
    </citation>
    <scope>IDENTIFICATION</scope>
</reference>
<dbReference type="AlphaFoldDB" id="A0A8C3QEW9"/>
<proteinExistence type="predicted"/>
<feature type="region of interest" description="Disordered" evidence="1">
    <location>
        <begin position="1"/>
        <end position="30"/>
    </location>
</feature>
<reference evidence="2" key="2">
    <citation type="submission" date="2025-09" db="UniProtKB">
        <authorList>
            <consortium name="Ensembl"/>
        </authorList>
    </citation>
    <scope>IDENTIFICATION</scope>
</reference>
<dbReference type="Proteomes" id="UP000694396">
    <property type="component" value="Unplaced"/>
</dbReference>
<evidence type="ECO:0000256" key="1">
    <source>
        <dbReference type="SAM" id="MobiDB-lite"/>
    </source>
</evidence>
<sequence length="115" mass="12472">IGRTPSQPHTHPCPHHKPHDDPNQLAPHLPIVRDGNPTKSMTSFCFKNISHSVIGAQHHGVCDESLLVFLKGSRSSSQAEWHCQARQERGTCLQVTAATHMGLQPPSLATCSPTG</sequence>
<accession>A0A8C3QEW9</accession>